<evidence type="ECO:0000256" key="1">
    <source>
        <dbReference type="SAM" id="MobiDB-lite"/>
    </source>
</evidence>
<organism evidence="2">
    <name type="scientific">Pectinophora gossypiella</name>
    <name type="common">Cotton pink bollworm</name>
    <name type="synonym">Depressaria gossypiella</name>
    <dbReference type="NCBI Taxonomy" id="13191"/>
    <lineage>
        <taxon>Eukaryota</taxon>
        <taxon>Metazoa</taxon>
        <taxon>Ecdysozoa</taxon>
        <taxon>Arthropoda</taxon>
        <taxon>Hexapoda</taxon>
        <taxon>Insecta</taxon>
        <taxon>Pterygota</taxon>
        <taxon>Neoptera</taxon>
        <taxon>Endopterygota</taxon>
        <taxon>Lepidoptera</taxon>
        <taxon>Glossata</taxon>
        <taxon>Ditrysia</taxon>
        <taxon>Gelechioidea</taxon>
        <taxon>Gelechiidae</taxon>
        <taxon>Apatetrinae</taxon>
        <taxon>Pectinophora</taxon>
    </lineage>
</organism>
<evidence type="ECO:0000313" key="2">
    <source>
        <dbReference type="EMBL" id="JAT89390.1"/>
    </source>
</evidence>
<feature type="non-terminal residue" evidence="2">
    <location>
        <position position="134"/>
    </location>
</feature>
<gene>
    <name evidence="2" type="ORF">g.19889</name>
</gene>
<reference evidence="2" key="1">
    <citation type="submission" date="2015-09" db="EMBL/GenBank/DDBJ databases">
        <title>De novo assembly of Pectinophora gossypiella (Pink Bollworm) gut transcriptome.</title>
        <authorList>
            <person name="Tassone E.E."/>
        </authorList>
    </citation>
    <scope>NUCLEOTIDE SEQUENCE</scope>
</reference>
<dbReference type="EMBL" id="GDQN01001664">
    <property type="protein sequence ID" value="JAT89390.1"/>
    <property type="molecule type" value="Transcribed_RNA"/>
</dbReference>
<name>A0A1E1WQW1_PECGO</name>
<dbReference type="AlphaFoldDB" id="A0A1E1WQW1"/>
<feature type="region of interest" description="Disordered" evidence="1">
    <location>
        <begin position="1"/>
        <end position="33"/>
    </location>
</feature>
<accession>A0A1E1WQW1</accession>
<sequence length="134" mass="15406">MHRAAPTTAITTHTQPQLEPKSPAKTVSAHPKPAQRCKLANNRNMANHSNDNLDEIHELIDLARCRIPNKENNESQIEYERCSFTIAEADRCELHKKEDVYGNESIIRKRVEVDVNGRSRRTADLQFKYARDAR</sequence>
<protein>
    <submittedName>
        <fullName evidence="2">Uncharacterized protein</fullName>
    </submittedName>
</protein>
<dbReference type="OrthoDB" id="406838at2759"/>
<feature type="compositionally biased region" description="Polar residues" evidence="1">
    <location>
        <begin position="8"/>
        <end position="17"/>
    </location>
</feature>
<proteinExistence type="predicted"/>